<feature type="compositionally biased region" description="Polar residues" evidence="1">
    <location>
        <begin position="87"/>
        <end position="97"/>
    </location>
</feature>
<evidence type="ECO:0000313" key="4">
    <source>
        <dbReference type="Proteomes" id="UP000193411"/>
    </source>
</evidence>
<feature type="transmembrane region" description="Helical" evidence="2">
    <location>
        <begin position="408"/>
        <end position="429"/>
    </location>
</feature>
<feature type="compositionally biased region" description="Low complexity" evidence="1">
    <location>
        <begin position="165"/>
        <end position="181"/>
    </location>
</feature>
<feature type="region of interest" description="Disordered" evidence="1">
    <location>
        <begin position="130"/>
        <end position="286"/>
    </location>
</feature>
<evidence type="ECO:0008006" key="5">
    <source>
        <dbReference type="Google" id="ProtNLM"/>
    </source>
</evidence>
<reference evidence="3 4" key="1">
    <citation type="submission" date="2016-07" db="EMBL/GenBank/DDBJ databases">
        <title>Pervasive Adenine N6-methylation of Active Genes in Fungi.</title>
        <authorList>
            <consortium name="DOE Joint Genome Institute"/>
            <person name="Mondo S.J."/>
            <person name="Dannebaum R.O."/>
            <person name="Kuo R.C."/>
            <person name="Labutti K."/>
            <person name="Haridas S."/>
            <person name="Kuo A."/>
            <person name="Salamov A."/>
            <person name="Ahrendt S.R."/>
            <person name="Lipzen A."/>
            <person name="Sullivan W."/>
            <person name="Andreopoulos W.B."/>
            <person name="Clum A."/>
            <person name="Lindquist E."/>
            <person name="Daum C."/>
            <person name="Ramamoorthy G.K."/>
            <person name="Gryganskyi A."/>
            <person name="Culley D."/>
            <person name="Magnuson J.K."/>
            <person name="James T.Y."/>
            <person name="O'Malley M.A."/>
            <person name="Stajich J.E."/>
            <person name="Spatafora J.W."/>
            <person name="Visel A."/>
            <person name="Grigoriev I.V."/>
        </authorList>
    </citation>
    <scope>NUCLEOTIDE SEQUENCE [LARGE SCALE GENOMIC DNA]</scope>
    <source>
        <strain evidence="3 4">PL171</strain>
    </source>
</reference>
<feature type="compositionally biased region" description="Low complexity" evidence="1">
    <location>
        <begin position="53"/>
        <end position="66"/>
    </location>
</feature>
<evidence type="ECO:0000256" key="1">
    <source>
        <dbReference type="SAM" id="MobiDB-lite"/>
    </source>
</evidence>
<organism evidence="3 4">
    <name type="scientific">Catenaria anguillulae PL171</name>
    <dbReference type="NCBI Taxonomy" id="765915"/>
    <lineage>
        <taxon>Eukaryota</taxon>
        <taxon>Fungi</taxon>
        <taxon>Fungi incertae sedis</taxon>
        <taxon>Blastocladiomycota</taxon>
        <taxon>Blastocladiomycetes</taxon>
        <taxon>Blastocladiales</taxon>
        <taxon>Catenariaceae</taxon>
        <taxon>Catenaria</taxon>
    </lineage>
</organism>
<feature type="region of interest" description="Disordered" evidence="1">
    <location>
        <begin position="32"/>
        <end position="97"/>
    </location>
</feature>
<feature type="compositionally biased region" description="Polar residues" evidence="1">
    <location>
        <begin position="34"/>
        <end position="47"/>
    </location>
</feature>
<feature type="transmembrane region" description="Helical" evidence="2">
    <location>
        <begin position="767"/>
        <end position="788"/>
    </location>
</feature>
<feature type="transmembrane region" description="Helical" evidence="2">
    <location>
        <begin position="441"/>
        <end position="467"/>
    </location>
</feature>
<feature type="region of interest" description="Disordered" evidence="1">
    <location>
        <begin position="630"/>
        <end position="662"/>
    </location>
</feature>
<feature type="compositionally biased region" description="Polar residues" evidence="1">
    <location>
        <begin position="633"/>
        <end position="643"/>
    </location>
</feature>
<keyword evidence="2" id="KW-0472">Membrane</keyword>
<protein>
    <recommendedName>
        <fullName evidence="5">Transmembrane protein</fullName>
    </recommendedName>
</protein>
<dbReference type="AlphaFoldDB" id="A0A1Y2HXW3"/>
<keyword evidence="2" id="KW-1133">Transmembrane helix</keyword>
<name>A0A1Y2HXW3_9FUNG</name>
<comment type="caution">
    <text evidence="3">The sequence shown here is derived from an EMBL/GenBank/DDBJ whole genome shotgun (WGS) entry which is preliminary data.</text>
</comment>
<gene>
    <name evidence="3" type="ORF">BCR44DRAFT_38274</name>
</gene>
<keyword evidence="2" id="KW-0812">Transmembrane</keyword>
<feature type="transmembrane region" description="Helical" evidence="2">
    <location>
        <begin position="795"/>
        <end position="814"/>
    </location>
</feature>
<proteinExistence type="predicted"/>
<dbReference type="EMBL" id="MCFL01000005">
    <property type="protein sequence ID" value="ORZ39349.1"/>
    <property type="molecule type" value="Genomic_DNA"/>
</dbReference>
<evidence type="ECO:0000313" key="3">
    <source>
        <dbReference type="EMBL" id="ORZ39349.1"/>
    </source>
</evidence>
<feature type="transmembrane region" description="Helical" evidence="2">
    <location>
        <begin position="530"/>
        <end position="549"/>
    </location>
</feature>
<feature type="compositionally biased region" description="Low complexity" evidence="1">
    <location>
        <begin position="645"/>
        <end position="662"/>
    </location>
</feature>
<dbReference type="Proteomes" id="UP000193411">
    <property type="component" value="Unassembled WGS sequence"/>
</dbReference>
<accession>A0A1Y2HXW3</accession>
<keyword evidence="4" id="KW-1185">Reference proteome</keyword>
<feature type="transmembrane region" description="Helical" evidence="2">
    <location>
        <begin position="732"/>
        <end position="755"/>
    </location>
</feature>
<evidence type="ECO:0000256" key="2">
    <source>
        <dbReference type="SAM" id="Phobius"/>
    </source>
</evidence>
<sequence length="879" mass="95935">MSNTIQGSIEEANHASGPVSYQACLQADHGAVMQQRTQTTPTTSGSQRLERVQTSASPPSPQSATSLSDKRHEGVPAIPIGEAPRQGPTTACGSSNAASGLWRSFAHSDSQVSDFHKLYLPVLETEHSLPGPQYSKSARDLKTCGHGHAGTPPRATGPTVTPVTGSAPGSAKSSSPSVSPSDRLSDLETFIPPPIVEEESCEHGEQESDRCLETSQFSVTPGTVDRRRGIDQEPEVSQTSTAPMRLSPIASAGRLFIPLKSSPHDSSSHGQLQPHAPGQVSKNTQKTESSWTFDSVKLNGHATELEGSKQLWQSVVGSQLAVAAVELKQTDYRISLWTLRFYSPEIEAKFAAFAKRIRTFPLAPFKWTLLIPIISQLIMVESSLQAYKLILQACPNVQGACIMCQSHVWTLVCIVSALLIAVLLFTSVGKAAVQRTRRQRLSLGLFILFVMVHLSGILCGGLCRLGPYKDDWTLVDGTIQLALTCAGRDPGGQASQGLQWLETSFQTRITSAYSYIYLLLAATQLSFLQVMGLGLFLLTFLAVCIMTVVPSTTSLLWLFLASLVQDVCKAAIASYQRDLLARACFLLVSTYQLDGDQVKDKLVVPPVLQQPLPQSSPGLRQPIEANIPGETFATRTTEPSPSVLSRAETSGASGTAASKPSSLLEEGSELATSFTPSMPTNSVLWWPRHNFKKILAWFKSKWIAIIYRFPQPEDEAAYVVYYRKKLVMRFRVMMILNVVSSIISMLLIFAVYQFLEPLGDGGWLDNWVLTDGVDVGVCLLLFSIFRIIRLDVATRIVEVSATLYAAVAIILAFANSMRRGVFQHENRAATLARSIRSLATIRNDWESSLSFDHLHTHRNPAPTSHALFIAVPLHLHAGR</sequence>
<feature type="compositionally biased region" description="Basic and acidic residues" evidence="1">
    <location>
        <begin position="201"/>
        <end position="212"/>
    </location>
</feature>